<evidence type="ECO:0000256" key="1">
    <source>
        <dbReference type="ARBA" id="ARBA00022723"/>
    </source>
</evidence>
<dbReference type="InterPro" id="IPR052579">
    <property type="entry name" value="Zinc_finger_SWIM"/>
</dbReference>
<keyword evidence="1" id="KW-0479">Metal-binding</keyword>
<dbReference type="PROSITE" id="PS50966">
    <property type="entry name" value="ZF_SWIM"/>
    <property type="match status" value="1"/>
</dbReference>
<evidence type="ECO:0000313" key="6">
    <source>
        <dbReference type="EMBL" id="CAH1245339.1"/>
    </source>
</evidence>
<keyword evidence="2 4" id="KW-0863">Zinc-finger</keyword>
<gene>
    <name evidence="6" type="primary">ZSWIM3</name>
    <name evidence="6" type="ORF">BLAG_LOCUS7705</name>
</gene>
<proteinExistence type="predicted"/>
<dbReference type="OrthoDB" id="124789at2759"/>
<keyword evidence="3" id="KW-0862">Zinc</keyword>
<evidence type="ECO:0000313" key="7">
    <source>
        <dbReference type="Proteomes" id="UP000838412"/>
    </source>
</evidence>
<dbReference type="InterPro" id="IPR007527">
    <property type="entry name" value="Znf_SWIM"/>
</dbReference>
<dbReference type="Pfam" id="PF21599">
    <property type="entry name" value="ZSWIM3_N"/>
    <property type="match status" value="1"/>
</dbReference>
<dbReference type="PANTHER" id="PTHR31569:SF4">
    <property type="entry name" value="SWIM-TYPE DOMAIN-CONTAINING PROTEIN"/>
    <property type="match status" value="1"/>
</dbReference>
<dbReference type="InterPro" id="IPR006564">
    <property type="entry name" value="Znf_PMZ"/>
</dbReference>
<evidence type="ECO:0000259" key="5">
    <source>
        <dbReference type="PROSITE" id="PS50966"/>
    </source>
</evidence>
<dbReference type="Pfam" id="PF21056">
    <property type="entry name" value="ZSWIM1-3_RNaseH-like"/>
    <property type="match status" value="1"/>
</dbReference>
<name>A0A8J9Z1A5_BRALA</name>
<dbReference type="InterPro" id="IPR048324">
    <property type="entry name" value="ZSWIM1-3_RNaseH-like"/>
</dbReference>
<dbReference type="EMBL" id="OV696699">
    <property type="protein sequence ID" value="CAH1245339.1"/>
    <property type="molecule type" value="Genomic_DNA"/>
</dbReference>
<evidence type="ECO:0000256" key="2">
    <source>
        <dbReference type="ARBA" id="ARBA00022771"/>
    </source>
</evidence>
<protein>
    <submittedName>
        <fullName evidence="6">ZSWIM3 protein</fullName>
    </submittedName>
</protein>
<keyword evidence="7" id="KW-1185">Reference proteome</keyword>
<dbReference type="GO" id="GO:0008270">
    <property type="term" value="F:zinc ion binding"/>
    <property type="evidence" value="ECO:0007669"/>
    <property type="project" value="UniProtKB-KW"/>
</dbReference>
<accession>A0A8J9Z1A5</accession>
<dbReference type="SMART" id="SM00575">
    <property type="entry name" value="ZnF_PMZ"/>
    <property type="match status" value="1"/>
</dbReference>
<evidence type="ECO:0000256" key="4">
    <source>
        <dbReference type="PROSITE-ProRule" id="PRU00325"/>
    </source>
</evidence>
<dbReference type="AlphaFoldDB" id="A0A8J9Z1A5"/>
<sequence>MDEVLQDNEDMAEAAATKLKVGATFDSYAEVQFAIHAYQTRNFVQLYIRDSRTFCNAARRAANKNVNPRLKYKEINFACVHGGRKYKSHSSGVRPNQKTFLMDCPVSLKMRMTPDGQFLVVKSFQEQHNHSISKVSFLSLPQRRKEPPPVLLSNLNKTDSNAPAAHVQASKPTPVVDIGRVVETMRKIPGATVHVKTSTTDQNKTLSSIFFQTAHMKNLFQAFPDVLLIDATMKQNETNIPLYLLMIIDSNGELHIAGLFMALLEDSGTTVHFISSFKASNPNHTRTECIVADAGMPHRDLLAVHFPNVTMSMSELHTLRAFRREVSTEKLGISPDQKTACLQTMEKMVSAQSKEEYDEYYNILQFLDIPQVLVYFNDNWHGKREEWVMGLRSEHKYFVTTAPKHLEMTIQKVRNIIRKSFSIPTFFIDVMKCIDSLAVEKGQKVVDMVQKVKLIPRSSEAASSEERFGRVLTPHALGLVKQQLQLALSITVIRNVKPAGMLQVKAETCPCGFFRVLKLPCRHIFAARRGKGFDEFDATLCFERWTRQYYLDHCGMARPQLADTLVDQMRDPPACLDASQQEKYSKAVHLAQRLALAAARLPHHDFVQAVSCLETVASAWERQEQVIVASMDPTPQIQNGTYTSLSSMSVQEAKVDEDSCQPPRKKICQD</sequence>
<evidence type="ECO:0000256" key="3">
    <source>
        <dbReference type="ARBA" id="ARBA00022833"/>
    </source>
</evidence>
<feature type="domain" description="SWIM-type" evidence="5">
    <location>
        <begin position="490"/>
        <end position="532"/>
    </location>
</feature>
<reference evidence="6" key="1">
    <citation type="submission" date="2022-01" db="EMBL/GenBank/DDBJ databases">
        <authorList>
            <person name="Braso-Vives M."/>
        </authorList>
    </citation>
    <scope>NUCLEOTIDE SEQUENCE</scope>
</reference>
<dbReference type="InterPro" id="IPR048325">
    <property type="entry name" value="ZSWIM3_N"/>
</dbReference>
<organism evidence="6 7">
    <name type="scientific">Branchiostoma lanceolatum</name>
    <name type="common">Common lancelet</name>
    <name type="synonym">Amphioxus lanceolatum</name>
    <dbReference type="NCBI Taxonomy" id="7740"/>
    <lineage>
        <taxon>Eukaryota</taxon>
        <taxon>Metazoa</taxon>
        <taxon>Chordata</taxon>
        <taxon>Cephalochordata</taxon>
        <taxon>Leptocardii</taxon>
        <taxon>Amphioxiformes</taxon>
        <taxon>Branchiostomatidae</taxon>
        <taxon>Branchiostoma</taxon>
    </lineage>
</organism>
<dbReference type="PANTHER" id="PTHR31569">
    <property type="entry name" value="SWIM-TYPE DOMAIN-CONTAINING PROTEIN"/>
    <property type="match status" value="1"/>
</dbReference>
<dbReference type="Proteomes" id="UP000838412">
    <property type="component" value="Chromosome 14"/>
</dbReference>